<dbReference type="Proteomes" id="UP000007978">
    <property type="component" value="Chromosome 2"/>
</dbReference>
<evidence type="ECO:0000256" key="4">
    <source>
        <dbReference type="ARBA" id="ARBA00022801"/>
    </source>
</evidence>
<evidence type="ECO:0000256" key="3">
    <source>
        <dbReference type="ARBA" id="ARBA00022729"/>
    </source>
</evidence>
<dbReference type="HOGENOM" id="CLU_031060_0_0_1"/>
<dbReference type="GO" id="GO:0006629">
    <property type="term" value="P:lipid metabolic process"/>
    <property type="evidence" value="ECO:0007669"/>
    <property type="project" value="UniProtKB-KW"/>
</dbReference>
<dbReference type="RefSeq" id="XP_009253784.1">
    <property type="nucleotide sequence ID" value="XM_009255509.1"/>
</dbReference>
<gene>
    <name evidence="7" type="ORF">FPSE_02390</name>
</gene>
<dbReference type="Pfam" id="PF24708">
    <property type="entry name" value="Lip_C"/>
    <property type="match status" value="1"/>
</dbReference>
<name>K3VQ01_FUSPC</name>
<keyword evidence="2" id="KW-0964">Secreted</keyword>
<keyword evidence="5" id="KW-0443">Lipid metabolism</keyword>
<comment type="subcellular location">
    <subcellularLocation>
        <location evidence="1">Secreted</location>
    </subcellularLocation>
</comment>
<keyword evidence="8" id="KW-1185">Reference proteome</keyword>
<evidence type="ECO:0000313" key="8">
    <source>
        <dbReference type="Proteomes" id="UP000007978"/>
    </source>
</evidence>
<dbReference type="GeneID" id="20361009"/>
<evidence type="ECO:0000256" key="5">
    <source>
        <dbReference type="ARBA" id="ARBA00023098"/>
    </source>
</evidence>
<dbReference type="EMBL" id="AFNW01000058">
    <property type="protein sequence ID" value="EKJ77517.1"/>
    <property type="molecule type" value="Genomic_DNA"/>
</dbReference>
<comment type="caution">
    <text evidence="7">The sequence shown here is derived from an EMBL/GenBank/DDBJ whole genome shotgun (WGS) entry which is preliminary data.</text>
</comment>
<reference evidence="7 8" key="1">
    <citation type="journal article" date="2012" name="PLoS Pathog.">
        <title>Comparative pathogenomics reveals horizontally acquired novel virulence genes in fungi infecting cereal hosts.</title>
        <authorList>
            <person name="Gardiner D.M."/>
            <person name="McDonald M.C."/>
            <person name="Covarelli L."/>
            <person name="Solomon P.S."/>
            <person name="Rusu A.G."/>
            <person name="Marshall M."/>
            <person name="Kazan K."/>
            <person name="Chakraborty S."/>
            <person name="McDonald B.A."/>
            <person name="Manners J.M."/>
        </authorList>
    </citation>
    <scope>NUCLEOTIDE SEQUENCE [LARGE SCALE GENOMIC DNA]</scope>
    <source>
        <strain evidence="7 8">CS3096</strain>
    </source>
</reference>
<dbReference type="Gene3D" id="3.40.50.1820">
    <property type="entry name" value="alpha/beta hydrolase"/>
    <property type="match status" value="1"/>
</dbReference>
<dbReference type="SUPFAM" id="SSF53474">
    <property type="entry name" value="alpha/beta-Hydrolases"/>
    <property type="match status" value="1"/>
</dbReference>
<organism evidence="7 8">
    <name type="scientific">Fusarium pseudograminearum (strain CS3096)</name>
    <name type="common">Wheat and barley crown-rot fungus</name>
    <dbReference type="NCBI Taxonomy" id="1028729"/>
    <lineage>
        <taxon>Eukaryota</taxon>
        <taxon>Fungi</taxon>
        <taxon>Dikarya</taxon>
        <taxon>Ascomycota</taxon>
        <taxon>Pezizomycotina</taxon>
        <taxon>Sordariomycetes</taxon>
        <taxon>Hypocreomycetidae</taxon>
        <taxon>Hypocreales</taxon>
        <taxon>Nectriaceae</taxon>
        <taxon>Fusarium</taxon>
    </lineage>
</organism>
<evidence type="ECO:0000313" key="7">
    <source>
        <dbReference type="EMBL" id="EKJ77517.1"/>
    </source>
</evidence>
<keyword evidence="3" id="KW-0732">Signal</keyword>
<keyword evidence="4" id="KW-0378">Hydrolase</keyword>
<dbReference type="GO" id="GO:0016787">
    <property type="term" value="F:hydrolase activity"/>
    <property type="evidence" value="ECO:0007669"/>
    <property type="project" value="UniProtKB-KW"/>
</dbReference>
<dbReference type="PANTHER" id="PTHR34043:SF3">
    <property type="entry name" value="ALPHA_BETA-HYDROLASES SUPERFAMILY PROTEIN"/>
    <property type="match status" value="1"/>
</dbReference>
<proteinExistence type="predicted"/>
<evidence type="ECO:0000256" key="1">
    <source>
        <dbReference type="ARBA" id="ARBA00004613"/>
    </source>
</evidence>
<dbReference type="AlphaFoldDB" id="K3VQ01"/>
<dbReference type="eggNOG" id="ENOG502RZHX">
    <property type="taxonomic scope" value="Eukaryota"/>
</dbReference>
<dbReference type="KEGG" id="fpu:FPSE_02390"/>
<accession>K3VQ01</accession>
<feature type="domain" description="Lipase-like C-terminal" evidence="6">
    <location>
        <begin position="171"/>
        <end position="317"/>
    </location>
</feature>
<evidence type="ECO:0000259" key="6">
    <source>
        <dbReference type="Pfam" id="PF24708"/>
    </source>
</evidence>
<sequence>MASVTPMVNLDPQTYPIDDGNMGIQNLRDQVNAIHNLPRTGYPIVLVPGFSGWGRPLLGTVNYFGGFEDLALGLSTLGYVVIVVRIGPISSNRDRACEIHAQLYNINRNGPGGFDLPGAPATLIPVDFGLNHPAFNPANPAYPALLNNAQTWQAVVYNPPAAAAQLPPIWTWSAANKVHFICHSQGGTTVRYLIELLRGLNRDFVSINAGNRQDWVKSVVTLGTPHKGTTVTDVVQNVLLPNLSPLQDFVTSCSFESRPNRVYDLHLDHWGFSRNPGEFYSQMRARIAGDVTLWWNGGNHGFEDNSLQGAAALNAYAPSPATYYFTMSFCATVLFPNETLTAPEVNGLLALLPLVRPFNIGGIFGGISAPILRTAIRFGALPRARAVLAWMTNVANNHLGNLGYFAQIPPPGLQIPRPDVLPLLSFPAYAMGGLDTPPPGILEMTADQLKPNDGIVNTISMDGPVAGPIMDGTDFAAQLQVAIAAGSLQLVRGRYWHLHSNSTIDHADQIGVFTNPATVSFYPL</sequence>
<dbReference type="InterPro" id="IPR029058">
    <property type="entry name" value="AB_hydrolase_fold"/>
</dbReference>
<dbReference type="PANTHER" id="PTHR34043">
    <property type="entry name" value="ALPHA/BETA-HYDROLASES SUPERFAMILY PROTEIN"/>
    <property type="match status" value="1"/>
</dbReference>
<dbReference type="GO" id="GO:0005576">
    <property type="term" value="C:extracellular region"/>
    <property type="evidence" value="ECO:0007669"/>
    <property type="project" value="UniProtKB-SubCell"/>
</dbReference>
<protein>
    <recommendedName>
        <fullName evidence="6">Lipase-like C-terminal domain-containing protein</fullName>
    </recommendedName>
</protein>
<evidence type="ECO:0000256" key="2">
    <source>
        <dbReference type="ARBA" id="ARBA00022525"/>
    </source>
</evidence>
<dbReference type="InterPro" id="IPR056304">
    <property type="entry name" value="Lip-like_C"/>
</dbReference>
<dbReference type="OrthoDB" id="206848at2759"/>